<dbReference type="InterPro" id="IPR011333">
    <property type="entry name" value="SKP1/BTB/POZ_sf"/>
</dbReference>
<protein>
    <recommendedName>
        <fullName evidence="1">J domain-containing protein</fullName>
    </recommendedName>
</protein>
<evidence type="ECO:0000259" key="1">
    <source>
        <dbReference type="PROSITE" id="PS50076"/>
    </source>
</evidence>
<dbReference type="PROSITE" id="PS50076">
    <property type="entry name" value="DNAJ_2"/>
    <property type="match status" value="1"/>
</dbReference>
<keyword evidence="3" id="KW-1185">Reference proteome</keyword>
<dbReference type="EMBL" id="ML992696">
    <property type="protein sequence ID" value="KAF2208127.1"/>
    <property type="molecule type" value="Genomic_DNA"/>
</dbReference>
<dbReference type="PROSITE" id="PS00636">
    <property type="entry name" value="DNAJ_1"/>
    <property type="match status" value="1"/>
</dbReference>
<dbReference type="CDD" id="cd06257">
    <property type="entry name" value="DnaJ"/>
    <property type="match status" value="1"/>
</dbReference>
<dbReference type="InterPro" id="IPR018253">
    <property type="entry name" value="DnaJ_domain_CS"/>
</dbReference>
<dbReference type="PANTHER" id="PTHR45090:SF4">
    <property type="entry name" value="J DOMAIN-CONTAINING PROTEIN"/>
    <property type="match status" value="1"/>
</dbReference>
<dbReference type="Proteomes" id="UP000799539">
    <property type="component" value="Unassembled WGS sequence"/>
</dbReference>
<dbReference type="InterPro" id="IPR053232">
    <property type="entry name" value="DnaJ_C/III_chloroplastic"/>
</dbReference>
<dbReference type="PANTHER" id="PTHR45090">
    <property type="entry name" value="CHAPERONE PROTEIN DNAJ 20 CHLOROPLASTIC"/>
    <property type="match status" value="1"/>
</dbReference>
<dbReference type="PRINTS" id="PR00625">
    <property type="entry name" value="JDOMAIN"/>
</dbReference>
<dbReference type="InterPro" id="IPR036869">
    <property type="entry name" value="J_dom_sf"/>
</dbReference>
<sequence>MKEPVIQDHYRVLGVAYNANAAQLKKAYHTAAKKQHPDKSTPTKAAKCTVAFQHLQAAYQTLSDTASRKAYNLEHPPIKAQWDDWERQQKIRETKRQKRRCFTQEIIIVHSENDQFKVHLHFLTARSAFFRGQAETASRDGIRFADEDDVVAAYVHFLYHDEIHTELSEAVLEAAEGSDESTIVKAEHGFLAKLYMFGEKVQDDIFCDKVITALAATIDKRDGRGGRTFPNSKVVKFIYDGTIAGSPIRQMMAEIYAENSGHHWFPHRAYEYFHPEFSYDVVREILLHRTQCPPRGKMVDLAPKWHRQKQK</sequence>
<dbReference type="Gene3D" id="3.30.710.10">
    <property type="entry name" value="Potassium Channel Kv1.1, Chain A"/>
    <property type="match status" value="1"/>
</dbReference>
<dbReference type="SMART" id="SM00271">
    <property type="entry name" value="DnaJ"/>
    <property type="match status" value="1"/>
</dbReference>
<evidence type="ECO:0000313" key="2">
    <source>
        <dbReference type="EMBL" id="KAF2208127.1"/>
    </source>
</evidence>
<name>A0A6A6F6Z9_9PEZI</name>
<evidence type="ECO:0000313" key="3">
    <source>
        <dbReference type="Proteomes" id="UP000799539"/>
    </source>
</evidence>
<dbReference type="AlphaFoldDB" id="A0A6A6F6Z9"/>
<dbReference type="CDD" id="cd18186">
    <property type="entry name" value="BTB_POZ_ZBTB_KLHL-like"/>
    <property type="match status" value="1"/>
</dbReference>
<dbReference type="Pfam" id="PF00226">
    <property type="entry name" value="DnaJ"/>
    <property type="match status" value="1"/>
</dbReference>
<dbReference type="InterPro" id="IPR001623">
    <property type="entry name" value="DnaJ_domain"/>
</dbReference>
<proteinExistence type="predicted"/>
<reference evidence="2" key="1">
    <citation type="journal article" date="2020" name="Stud. Mycol.">
        <title>101 Dothideomycetes genomes: a test case for predicting lifestyles and emergence of pathogens.</title>
        <authorList>
            <person name="Haridas S."/>
            <person name="Albert R."/>
            <person name="Binder M."/>
            <person name="Bloem J."/>
            <person name="Labutti K."/>
            <person name="Salamov A."/>
            <person name="Andreopoulos B."/>
            <person name="Baker S."/>
            <person name="Barry K."/>
            <person name="Bills G."/>
            <person name="Bluhm B."/>
            <person name="Cannon C."/>
            <person name="Castanera R."/>
            <person name="Culley D."/>
            <person name="Daum C."/>
            <person name="Ezra D."/>
            <person name="Gonzalez J."/>
            <person name="Henrissat B."/>
            <person name="Kuo A."/>
            <person name="Liang C."/>
            <person name="Lipzen A."/>
            <person name="Lutzoni F."/>
            <person name="Magnuson J."/>
            <person name="Mondo S."/>
            <person name="Nolan M."/>
            <person name="Ohm R."/>
            <person name="Pangilinan J."/>
            <person name="Park H.-J."/>
            <person name="Ramirez L."/>
            <person name="Alfaro M."/>
            <person name="Sun H."/>
            <person name="Tritt A."/>
            <person name="Yoshinaga Y."/>
            <person name="Zwiers L.-H."/>
            <person name="Turgeon B."/>
            <person name="Goodwin S."/>
            <person name="Spatafora J."/>
            <person name="Crous P."/>
            <person name="Grigoriev I."/>
        </authorList>
    </citation>
    <scope>NUCLEOTIDE SEQUENCE</scope>
    <source>
        <strain evidence="2">SCOH1-5</strain>
    </source>
</reference>
<organism evidence="2 3">
    <name type="scientific">Cercospora zeae-maydis SCOH1-5</name>
    <dbReference type="NCBI Taxonomy" id="717836"/>
    <lineage>
        <taxon>Eukaryota</taxon>
        <taxon>Fungi</taxon>
        <taxon>Dikarya</taxon>
        <taxon>Ascomycota</taxon>
        <taxon>Pezizomycotina</taxon>
        <taxon>Dothideomycetes</taxon>
        <taxon>Dothideomycetidae</taxon>
        <taxon>Mycosphaerellales</taxon>
        <taxon>Mycosphaerellaceae</taxon>
        <taxon>Cercospora</taxon>
    </lineage>
</organism>
<dbReference type="SUPFAM" id="SSF46565">
    <property type="entry name" value="Chaperone J-domain"/>
    <property type="match status" value="1"/>
</dbReference>
<gene>
    <name evidence="2" type="ORF">CERZMDRAFT_101585</name>
</gene>
<dbReference type="Gene3D" id="1.10.287.110">
    <property type="entry name" value="DnaJ domain"/>
    <property type="match status" value="1"/>
</dbReference>
<feature type="domain" description="J" evidence="1">
    <location>
        <begin position="8"/>
        <end position="75"/>
    </location>
</feature>
<dbReference type="OrthoDB" id="10250354at2759"/>
<accession>A0A6A6F6Z9</accession>